<reference evidence="2 3" key="1">
    <citation type="journal article" date="2016" name="Nat. Commun.">
        <title>Thousands of microbial genomes shed light on interconnected biogeochemical processes in an aquifer system.</title>
        <authorList>
            <person name="Anantharaman K."/>
            <person name="Brown C.T."/>
            <person name="Hug L.A."/>
            <person name="Sharon I."/>
            <person name="Castelle C.J."/>
            <person name="Probst A.J."/>
            <person name="Thomas B.C."/>
            <person name="Singh A."/>
            <person name="Wilkins M.J."/>
            <person name="Karaoz U."/>
            <person name="Brodie E.L."/>
            <person name="Williams K.H."/>
            <person name="Hubbard S.S."/>
            <person name="Banfield J.F."/>
        </authorList>
    </citation>
    <scope>NUCLEOTIDE SEQUENCE [LARGE SCALE GENOMIC DNA]</scope>
</reference>
<dbReference type="Proteomes" id="UP000178935">
    <property type="component" value="Unassembled WGS sequence"/>
</dbReference>
<sequence length="266" mass="29328">MQKQKDLTAQAGISLLMVFFIMTAILSVVLGLSTILVNEFKEIRNLGDSLVAFYMADSGVEKTLYYSRQKIPSFPEGVASGVCNICNSCLPADCQNCVAEGEDCNFCRSCRVSYKTVIDVQNNLYFETLATIFPNGDYYNLDISVKGFYKNTSRAINLQIANKDLSSSNPFINNPLAMYSAGLVVISADVIDIDGVDPLSVKAHIRNSNNPNDPDVDVVWLILPEGVEDSYAGTWSLQDGYYFVYIKACDIFNNCGESIKFPITGQ</sequence>
<feature type="transmembrane region" description="Helical" evidence="1">
    <location>
        <begin position="12"/>
        <end position="37"/>
    </location>
</feature>
<dbReference type="EMBL" id="MHPU01000026">
    <property type="protein sequence ID" value="OGZ88338.1"/>
    <property type="molecule type" value="Genomic_DNA"/>
</dbReference>
<comment type="caution">
    <text evidence="2">The sequence shown here is derived from an EMBL/GenBank/DDBJ whole genome shotgun (WGS) entry which is preliminary data.</text>
</comment>
<keyword evidence="1" id="KW-0472">Membrane</keyword>
<evidence type="ECO:0008006" key="4">
    <source>
        <dbReference type="Google" id="ProtNLM"/>
    </source>
</evidence>
<dbReference type="AlphaFoldDB" id="A0A1G2JQ01"/>
<evidence type="ECO:0000313" key="3">
    <source>
        <dbReference type="Proteomes" id="UP000178935"/>
    </source>
</evidence>
<proteinExistence type="predicted"/>
<gene>
    <name evidence="2" type="ORF">A2561_01935</name>
</gene>
<accession>A0A1G2JQ01</accession>
<organism evidence="2 3">
    <name type="scientific">Candidatus Staskawiczbacteria bacterium RIFOXYD1_FULL_32_13</name>
    <dbReference type="NCBI Taxonomy" id="1802234"/>
    <lineage>
        <taxon>Bacteria</taxon>
        <taxon>Candidatus Staskawicziibacteriota</taxon>
    </lineage>
</organism>
<name>A0A1G2JQ01_9BACT</name>
<evidence type="ECO:0000256" key="1">
    <source>
        <dbReference type="SAM" id="Phobius"/>
    </source>
</evidence>
<protein>
    <recommendedName>
        <fullName evidence="4">Type 4 fimbrial biogenesis protein PilX N-terminal domain-containing protein</fullName>
    </recommendedName>
</protein>
<keyword evidence="1" id="KW-1133">Transmembrane helix</keyword>
<evidence type="ECO:0000313" key="2">
    <source>
        <dbReference type="EMBL" id="OGZ88338.1"/>
    </source>
</evidence>
<keyword evidence="1" id="KW-0812">Transmembrane</keyword>